<protein>
    <submittedName>
        <fullName evidence="5">Alpha-glucosidase</fullName>
    </submittedName>
</protein>
<dbReference type="PANTHER" id="PTHR35803:SF1">
    <property type="entry name" value="GLUCAN 1,4-ALPHA-GLUCOSIDASE SUSB"/>
    <property type="match status" value="1"/>
</dbReference>
<accession>A0A1G6SQC1</accession>
<dbReference type="AlphaFoldDB" id="A0A1G6SQC1"/>
<keyword evidence="1" id="KW-0732">Signal</keyword>
<proteinExistence type="predicted"/>
<feature type="domain" description="Glycosyl-hydrolase 97 catalytic" evidence="2">
    <location>
        <begin position="319"/>
        <end position="506"/>
    </location>
</feature>
<sequence>MRALLHSLHCLPTLLIGALAALAVSASAALATSTSEAEARDAAIESGEAVEVRSPDTRTRFRLSTGEGKLRYSVQRGAMPVIEPSALGFVFRETADFGAGFRILRSEHSEHDSRWEQPWGERRFVRDHHRALRVELERIAPPHHRLDIEVRVFNDGLGFRYRVPEQEGLAELNVLDELTEFRLPKPETIDAWWIPGRGWNRYEYLYRSTKLPVIDRAHTPMTLRTASGIHIAIHEAALVDYAAMVLDQQRDGVLKADLTPWHDGVRVRTRAGFVTPWRSLHIADSATGLLDSDLILNLNAPNALGDVSWVEPGKYVGIWWGMHLGVETWGSGPKHGATTANAKRYIDFAADNGFSGVLVEGWNLGWDGDWFHNGEVFDFTTAYPDFDIEAVSAHARERGVRLVGHHETSGHVSNYARQMDAAFDLYERLGVRQVKTGYVADGGGIKRIDENGVLRREWHDGQFMVNEYLRTTIEASKRRISINTHEPIKDTGLRRTYPNWISREGARGQEYNAWGNPPNPPEHVALLPFTRMLSGPMDYTPGIFNLAYEGLDAVNRVQHTLAKELSLYVVLYSPIQMVADLPEHYAAHPQAFQFIRDVPTDWEDSRALAGEVGDYIAIARQQRGGRDWYLGALTDEQPRTLTLPLDFLEADERYCAHLYLDGEGAEWRSNPYAMRIEKRWVRAEESLEIVMGASGGAAVRFEAGSRDCGE</sequence>
<feature type="domain" description="Glycosyl-hydrolase 97 C-terminal oligomerisation" evidence="4">
    <location>
        <begin position="601"/>
        <end position="701"/>
    </location>
</feature>
<dbReference type="Pfam" id="PF10566">
    <property type="entry name" value="Glyco_hydro_97"/>
    <property type="match status" value="1"/>
</dbReference>
<dbReference type="STRING" id="265719.SAMN04488509_101629"/>
<dbReference type="InterPro" id="IPR052720">
    <property type="entry name" value="Glycosyl_hydrolase_97"/>
</dbReference>
<organism evidence="5 6">
    <name type="scientific">Aquimonas voraii</name>
    <dbReference type="NCBI Taxonomy" id="265719"/>
    <lineage>
        <taxon>Bacteria</taxon>
        <taxon>Pseudomonadati</taxon>
        <taxon>Pseudomonadota</taxon>
        <taxon>Gammaproteobacteria</taxon>
        <taxon>Lysobacterales</taxon>
        <taxon>Lysobacteraceae</taxon>
        <taxon>Aquimonas</taxon>
    </lineage>
</organism>
<dbReference type="InterPro" id="IPR029486">
    <property type="entry name" value="GH97_N"/>
</dbReference>
<dbReference type="Gene3D" id="2.70.98.10">
    <property type="match status" value="1"/>
</dbReference>
<feature type="signal peptide" evidence="1">
    <location>
        <begin position="1"/>
        <end position="28"/>
    </location>
</feature>
<dbReference type="Pfam" id="PF14509">
    <property type="entry name" value="GH97_C"/>
    <property type="match status" value="1"/>
</dbReference>
<dbReference type="PANTHER" id="PTHR35803">
    <property type="entry name" value="GLUCAN 1,4-ALPHA-GLUCOSIDASE SUSB-RELATED"/>
    <property type="match status" value="1"/>
</dbReference>
<dbReference type="InterPro" id="IPR013785">
    <property type="entry name" value="Aldolase_TIM"/>
</dbReference>
<dbReference type="Proteomes" id="UP000199603">
    <property type="component" value="Unassembled WGS sequence"/>
</dbReference>
<dbReference type="Pfam" id="PF14508">
    <property type="entry name" value="GH97_N"/>
    <property type="match status" value="1"/>
</dbReference>
<dbReference type="GO" id="GO:0030246">
    <property type="term" value="F:carbohydrate binding"/>
    <property type="evidence" value="ECO:0007669"/>
    <property type="project" value="InterPro"/>
</dbReference>
<gene>
    <name evidence="5" type="ORF">SAMN04488509_101629</name>
</gene>
<evidence type="ECO:0000256" key="1">
    <source>
        <dbReference type="SAM" id="SignalP"/>
    </source>
</evidence>
<evidence type="ECO:0000313" key="5">
    <source>
        <dbReference type="EMBL" id="SDD18884.1"/>
    </source>
</evidence>
<dbReference type="RefSeq" id="WP_091238705.1">
    <property type="nucleotide sequence ID" value="NZ_FNAG01000001.1"/>
</dbReference>
<name>A0A1G6SQC1_9GAMM</name>
<dbReference type="EMBL" id="FNAG01000001">
    <property type="protein sequence ID" value="SDD18884.1"/>
    <property type="molecule type" value="Genomic_DNA"/>
</dbReference>
<feature type="chain" id="PRO_5011706632" evidence="1">
    <location>
        <begin position="29"/>
        <end position="710"/>
    </location>
</feature>
<evidence type="ECO:0000259" key="2">
    <source>
        <dbReference type="Pfam" id="PF10566"/>
    </source>
</evidence>
<dbReference type="InterPro" id="IPR019563">
    <property type="entry name" value="GH97_catalytic"/>
</dbReference>
<dbReference type="Gene3D" id="3.20.20.70">
    <property type="entry name" value="Aldolase class I"/>
    <property type="match status" value="1"/>
</dbReference>
<feature type="domain" description="Glycosyl-hydrolase 97 N-terminal" evidence="3">
    <location>
        <begin position="52"/>
        <end position="301"/>
    </location>
</feature>
<dbReference type="InterPro" id="IPR014718">
    <property type="entry name" value="GH-type_carb-bd"/>
</dbReference>
<keyword evidence="6" id="KW-1185">Reference proteome</keyword>
<dbReference type="InterPro" id="IPR029483">
    <property type="entry name" value="GH97_C"/>
</dbReference>
<evidence type="ECO:0000259" key="3">
    <source>
        <dbReference type="Pfam" id="PF14508"/>
    </source>
</evidence>
<reference evidence="5 6" key="1">
    <citation type="submission" date="2016-10" db="EMBL/GenBank/DDBJ databases">
        <authorList>
            <person name="de Groot N.N."/>
        </authorList>
    </citation>
    <scope>NUCLEOTIDE SEQUENCE [LARGE SCALE GENOMIC DNA]</scope>
    <source>
        <strain evidence="5 6">DSM 16957</strain>
    </source>
</reference>
<evidence type="ECO:0000259" key="4">
    <source>
        <dbReference type="Pfam" id="PF14509"/>
    </source>
</evidence>
<evidence type="ECO:0000313" key="6">
    <source>
        <dbReference type="Proteomes" id="UP000199603"/>
    </source>
</evidence>
<dbReference type="OrthoDB" id="57532at2"/>